<dbReference type="EC" id="3.5.4.4" evidence="3"/>
<dbReference type="Proteomes" id="UP001164746">
    <property type="component" value="Chromosome 10"/>
</dbReference>
<evidence type="ECO:0000256" key="6">
    <source>
        <dbReference type="ARBA" id="ARBA00022833"/>
    </source>
</evidence>
<reference evidence="8" key="1">
    <citation type="submission" date="2022-11" db="EMBL/GenBank/DDBJ databases">
        <title>Centuries of genome instability and evolution in soft-shell clam transmissible cancer (bioRxiv).</title>
        <authorList>
            <person name="Hart S.F.M."/>
            <person name="Yonemitsu M.A."/>
            <person name="Giersch R.M."/>
            <person name="Beal B.F."/>
            <person name="Arriagada G."/>
            <person name="Davis B.W."/>
            <person name="Ostrander E.A."/>
            <person name="Goff S.P."/>
            <person name="Metzger M.J."/>
        </authorList>
    </citation>
    <scope>NUCLEOTIDE SEQUENCE</scope>
    <source>
        <strain evidence="8">MELC-2E11</strain>
        <tissue evidence="8">Siphon/mantle</tissue>
    </source>
</reference>
<comment type="cofactor">
    <cofactor evidence="1">
        <name>Zn(2+)</name>
        <dbReference type="ChEBI" id="CHEBI:29105"/>
    </cofactor>
</comment>
<evidence type="ECO:0000256" key="4">
    <source>
        <dbReference type="ARBA" id="ARBA00022723"/>
    </source>
</evidence>
<dbReference type="SUPFAM" id="SSF51556">
    <property type="entry name" value="Metallo-dependent hydrolases"/>
    <property type="match status" value="1"/>
</dbReference>
<evidence type="ECO:0000259" key="7">
    <source>
        <dbReference type="Pfam" id="PF00962"/>
    </source>
</evidence>
<evidence type="ECO:0000313" key="9">
    <source>
        <dbReference type="Proteomes" id="UP001164746"/>
    </source>
</evidence>
<feature type="domain" description="Adenosine deaminase" evidence="7">
    <location>
        <begin position="23"/>
        <end position="300"/>
    </location>
</feature>
<dbReference type="NCBIfam" id="TIGR01430">
    <property type="entry name" value="aden_deam"/>
    <property type="match status" value="1"/>
</dbReference>
<evidence type="ECO:0000256" key="3">
    <source>
        <dbReference type="ARBA" id="ARBA00012784"/>
    </source>
</evidence>
<dbReference type="PANTHER" id="PTHR11409:SF43">
    <property type="entry name" value="ADENOSINE DEAMINASE"/>
    <property type="match status" value="1"/>
</dbReference>
<evidence type="ECO:0000313" key="8">
    <source>
        <dbReference type="EMBL" id="WAR15795.1"/>
    </source>
</evidence>
<comment type="similarity">
    <text evidence="2">Belongs to the metallo-dependent hydrolases superfamily. Adenosine and AMP deaminases family.</text>
</comment>
<dbReference type="PANTHER" id="PTHR11409">
    <property type="entry name" value="ADENOSINE DEAMINASE"/>
    <property type="match status" value="1"/>
</dbReference>
<name>A0ABY7F0U5_MYAAR</name>
<gene>
    <name evidence="8" type="ORF">MAR_030389</name>
</gene>
<evidence type="ECO:0000256" key="1">
    <source>
        <dbReference type="ARBA" id="ARBA00001947"/>
    </source>
</evidence>
<dbReference type="InterPro" id="IPR001365">
    <property type="entry name" value="A_deaminase_dom"/>
</dbReference>
<protein>
    <recommendedName>
        <fullName evidence="3">adenosine deaminase</fullName>
        <ecNumber evidence="3">3.5.4.4</ecNumber>
    </recommendedName>
</protein>
<dbReference type="EMBL" id="CP111021">
    <property type="protein sequence ID" value="WAR15795.1"/>
    <property type="molecule type" value="Genomic_DNA"/>
</dbReference>
<keyword evidence="4" id="KW-0479">Metal-binding</keyword>
<evidence type="ECO:0000256" key="5">
    <source>
        <dbReference type="ARBA" id="ARBA00022801"/>
    </source>
</evidence>
<keyword evidence="6" id="KW-0862">Zinc</keyword>
<keyword evidence="5" id="KW-0378">Hydrolase</keyword>
<keyword evidence="9" id="KW-1185">Reference proteome</keyword>
<proteinExistence type="inferred from homology"/>
<dbReference type="InterPro" id="IPR032466">
    <property type="entry name" value="Metal_Hydrolase"/>
</dbReference>
<sequence length="344" mass="39284">MEFMNPEEERKLIVEYNTRFPMKVELHVHLDGSVRPETVLDIAKERDMLSSLPHKTVEELNRDVILVEPSSLDRLLQSFSYFMPIISGYKNAVSRIAYELCEDCAKHRIRYMEVRYCPQLFANSDVTNEYVGEPGTFTPRDVVVTVNEALARGMKDYDVTVKTILCCMTHKPDWAPEVLSLCKEFRDKGVVGIDLAGLEFQPGTPAEECALKKVFQEAAACGIHRTVHAGEIGTARAVREAIDEMKAERIGHGYHAYDDPEVYKKVINEHIHLETCPISSILTKACDSDVTKHPLRKSVKRLKSYIFNAARCCFSDVEERKSLVRQLKEVYGPKYDYQSIHPHK</sequence>
<dbReference type="InterPro" id="IPR006330">
    <property type="entry name" value="Ado/ade_deaminase"/>
</dbReference>
<dbReference type="Gene3D" id="3.20.20.140">
    <property type="entry name" value="Metal-dependent hydrolases"/>
    <property type="match status" value="1"/>
</dbReference>
<evidence type="ECO:0000256" key="2">
    <source>
        <dbReference type="ARBA" id="ARBA00006676"/>
    </source>
</evidence>
<dbReference type="Pfam" id="PF00962">
    <property type="entry name" value="A_deaminase"/>
    <property type="match status" value="1"/>
</dbReference>
<organism evidence="8 9">
    <name type="scientific">Mya arenaria</name>
    <name type="common">Soft-shell clam</name>
    <dbReference type="NCBI Taxonomy" id="6604"/>
    <lineage>
        <taxon>Eukaryota</taxon>
        <taxon>Metazoa</taxon>
        <taxon>Spiralia</taxon>
        <taxon>Lophotrochozoa</taxon>
        <taxon>Mollusca</taxon>
        <taxon>Bivalvia</taxon>
        <taxon>Autobranchia</taxon>
        <taxon>Heteroconchia</taxon>
        <taxon>Euheterodonta</taxon>
        <taxon>Imparidentia</taxon>
        <taxon>Neoheterodontei</taxon>
        <taxon>Myida</taxon>
        <taxon>Myoidea</taxon>
        <taxon>Myidae</taxon>
        <taxon>Mya</taxon>
    </lineage>
</organism>
<accession>A0ABY7F0U5</accession>